<evidence type="ECO:0000256" key="1">
    <source>
        <dbReference type="SAM" id="MobiDB-lite"/>
    </source>
</evidence>
<feature type="compositionally biased region" description="Basic and acidic residues" evidence="1">
    <location>
        <begin position="148"/>
        <end position="168"/>
    </location>
</feature>
<feature type="chain" id="PRO_5008056506" evidence="2">
    <location>
        <begin position="19"/>
        <end position="168"/>
    </location>
</feature>
<feature type="compositionally biased region" description="Low complexity" evidence="1">
    <location>
        <begin position="29"/>
        <end position="46"/>
    </location>
</feature>
<dbReference type="EMBL" id="KV441392">
    <property type="protein sequence ID" value="OAF60162.1"/>
    <property type="molecule type" value="Genomic_DNA"/>
</dbReference>
<dbReference type="RefSeq" id="XP_024325444.1">
    <property type="nucleotide sequence ID" value="XM_024466712.1"/>
</dbReference>
<dbReference type="Proteomes" id="UP000077154">
    <property type="component" value="Unassembled WGS sequence"/>
</dbReference>
<feature type="region of interest" description="Disordered" evidence="1">
    <location>
        <begin position="27"/>
        <end position="108"/>
    </location>
</feature>
<reference evidence="3" key="1">
    <citation type="submission" date="2016-03" db="EMBL/GenBank/DDBJ databases">
        <title>Updated assembly of Pseudogymnoascus destructans, the fungus causing white-nose syndrome of bats.</title>
        <authorList>
            <person name="Palmer J.M."/>
            <person name="Drees K.P."/>
            <person name="Foster J.T."/>
            <person name="Lindner D.L."/>
        </authorList>
    </citation>
    <scope>NUCLEOTIDE SEQUENCE [LARGE SCALE GENOMIC DNA]</scope>
    <source>
        <strain evidence="3">20631-21</strain>
    </source>
</reference>
<name>A0A177AFH4_9PEZI</name>
<dbReference type="AlphaFoldDB" id="A0A177AFH4"/>
<accession>A0A177AFH4</accession>
<evidence type="ECO:0000256" key="2">
    <source>
        <dbReference type="SAM" id="SignalP"/>
    </source>
</evidence>
<proteinExistence type="predicted"/>
<organism evidence="3">
    <name type="scientific">Pseudogymnoascus destructans</name>
    <dbReference type="NCBI Taxonomy" id="655981"/>
    <lineage>
        <taxon>Eukaryota</taxon>
        <taxon>Fungi</taxon>
        <taxon>Dikarya</taxon>
        <taxon>Ascomycota</taxon>
        <taxon>Pezizomycotina</taxon>
        <taxon>Leotiomycetes</taxon>
        <taxon>Thelebolales</taxon>
        <taxon>Thelebolaceae</taxon>
        <taxon>Pseudogymnoascus</taxon>
    </lineage>
</organism>
<feature type="compositionally biased region" description="Polar residues" evidence="1">
    <location>
        <begin position="53"/>
        <end position="66"/>
    </location>
</feature>
<feature type="signal peptide" evidence="2">
    <location>
        <begin position="1"/>
        <end position="18"/>
    </location>
</feature>
<dbReference type="VEuPathDB" id="FungiDB:GMDG_05792"/>
<evidence type="ECO:0000313" key="3">
    <source>
        <dbReference type="EMBL" id="OAF60162.1"/>
    </source>
</evidence>
<gene>
    <name evidence="3" type="ORF">VC83_03063</name>
</gene>
<sequence>MRGLGTSIWMGIMPWLGTLPWMGTSPWMKQKTTLNTPNPKTATKTPMKPPQPHRSTPLPNHLQTVPPNGPSPAARGYSGSIQLPRPEAVSRERERRYGSSAGETRPCGCFCTDPWAEEGWRWVYCGKHQRIRQEEEDEEVEGGTTLPRDWDGDGKEPEPPRGRSRFRD</sequence>
<dbReference type="OrthoDB" id="10634195at2759"/>
<protein>
    <submittedName>
        <fullName evidence="3">Uncharacterized protein</fullName>
    </submittedName>
</protein>
<feature type="region of interest" description="Disordered" evidence="1">
    <location>
        <begin position="131"/>
        <end position="168"/>
    </location>
</feature>
<feature type="compositionally biased region" description="Basic and acidic residues" evidence="1">
    <location>
        <begin position="88"/>
        <end position="97"/>
    </location>
</feature>
<dbReference type="GeneID" id="36286140"/>
<keyword evidence="2" id="KW-0732">Signal</keyword>